<accession>A0A543AGF5</accession>
<evidence type="ECO:0000259" key="2">
    <source>
        <dbReference type="Pfam" id="PF13400"/>
    </source>
</evidence>
<evidence type="ECO:0000313" key="4">
    <source>
        <dbReference type="Proteomes" id="UP000319746"/>
    </source>
</evidence>
<organism evidence="3 4">
    <name type="scientific">Enteractinococcus coprophilus</name>
    <dbReference type="NCBI Taxonomy" id="1027633"/>
    <lineage>
        <taxon>Bacteria</taxon>
        <taxon>Bacillati</taxon>
        <taxon>Actinomycetota</taxon>
        <taxon>Actinomycetes</taxon>
        <taxon>Micrococcales</taxon>
        <taxon>Micrococcaceae</taxon>
    </lineage>
</organism>
<evidence type="ECO:0000256" key="1">
    <source>
        <dbReference type="SAM" id="Phobius"/>
    </source>
</evidence>
<gene>
    <name evidence="3" type="ORF">FB556_2139</name>
</gene>
<name>A0A543AGF5_9MICC</name>
<feature type="transmembrane region" description="Helical" evidence="1">
    <location>
        <begin position="12"/>
        <end position="31"/>
    </location>
</feature>
<dbReference type="EMBL" id="VFOU01000003">
    <property type="protein sequence ID" value="TQL71650.1"/>
    <property type="molecule type" value="Genomic_DNA"/>
</dbReference>
<evidence type="ECO:0000313" key="3">
    <source>
        <dbReference type="EMBL" id="TQL71650.1"/>
    </source>
</evidence>
<reference evidence="3 4" key="1">
    <citation type="submission" date="2019-06" db="EMBL/GenBank/DDBJ databases">
        <title>Sequencing the genomes of 1000 actinobacteria strains.</title>
        <authorList>
            <person name="Klenk H.-P."/>
        </authorList>
    </citation>
    <scope>NUCLEOTIDE SEQUENCE [LARGE SCALE GENOMIC DNA]</scope>
    <source>
        <strain evidence="3 4">DSM 24083</strain>
    </source>
</reference>
<keyword evidence="1" id="KW-1133">Transmembrane helix</keyword>
<comment type="caution">
    <text evidence="3">The sequence shown here is derived from an EMBL/GenBank/DDBJ whole genome shotgun (WGS) entry which is preliminary data.</text>
</comment>
<feature type="domain" description="Putative Flp pilus-assembly TadG-like N-terminal" evidence="2">
    <location>
        <begin position="12"/>
        <end position="53"/>
    </location>
</feature>
<protein>
    <submittedName>
        <fullName evidence="3">Putative Flp pilus-assembly TadE/G-like protein</fullName>
    </submittedName>
</protein>
<dbReference type="InterPro" id="IPR028087">
    <property type="entry name" value="Tad_N"/>
</dbReference>
<dbReference type="RefSeq" id="WP_141867400.1">
    <property type="nucleotide sequence ID" value="NZ_BAABAN010000001.1"/>
</dbReference>
<dbReference type="AlphaFoldDB" id="A0A543AGF5"/>
<keyword evidence="4" id="KW-1185">Reference proteome</keyword>
<dbReference type="OrthoDB" id="5187898at2"/>
<keyword evidence="1" id="KW-0472">Membrane</keyword>
<keyword evidence="1" id="KW-0812">Transmembrane</keyword>
<proteinExistence type="predicted"/>
<sequence>MQRLKNNDRGQSGTIVAILMVPLMAMLALAIDVGAMHLDKQQLQTGADAAALAIAQDCAHSDCSTANSTADAMANANFHGDGASGTVTALNVSERTVTVQTDTIREHWFAPVLGIHSTPIQATASARWEHSASIAGTLPLAFSWCALDAVEDSGTAQVLYSTNNGCQGLRHNAIPGGFGWLTPGDSTCKTLTWVKDGWAKSDPGNNPSCKDVHLRSYIGQPVFVPIFDAAEGSGTNASYRIIGYASFRLSGYYFSGTSYRPPCGGSDRCMSGTFERFVPLSESSDPAGTAVVTLTE</sequence>
<dbReference type="Proteomes" id="UP000319746">
    <property type="component" value="Unassembled WGS sequence"/>
</dbReference>
<dbReference type="Pfam" id="PF13400">
    <property type="entry name" value="Tad"/>
    <property type="match status" value="1"/>
</dbReference>